<dbReference type="GO" id="GO:0006438">
    <property type="term" value="P:valyl-tRNA aminoacylation"/>
    <property type="evidence" value="ECO:0007669"/>
    <property type="project" value="UniProtKB-UniRule"/>
</dbReference>
<reference evidence="18" key="1">
    <citation type="submission" date="2017-06" db="EMBL/GenBank/DDBJ databases">
        <authorList>
            <person name="Varghese N."/>
            <person name="Submissions S."/>
        </authorList>
    </citation>
    <scope>NUCLEOTIDE SEQUENCE [LARGE SCALE GENOMIC DNA]</scope>
    <source>
        <strain evidence="18">DSM 44485</strain>
    </source>
</reference>
<dbReference type="AlphaFoldDB" id="A0A238UKY9"/>
<evidence type="ECO:0000256" key="13">
    <source>
        <dbReference type="SAM" id="MobiDB-lite"/>
    </source>
</evidence>
<dbReference type="Proteomes" id="UP000198420">
    <property type="component" value="Unassembled WGS sequence"/>
</dbReference>
<name>A0A238UKY9_9ACTN</name>
<dbReference type="Pfam" id="PF00133">
    <property type="entry name" value="tRNA-synt_1"/>
    <property type="match status" value="2"/>
</dbReference>
<dbReference type="FunFam" id="3.40.50.620:FF:000032">
    <property type="entry name" value="Valine--tRNA ligase"/>
    <property type="match status" value="1"/>
</dbReference>
<keyword evidence="4 12" id="KW-0436">Ligase</keyword>
<dbReference type="GO" id="GO:0005829">
    <property type="term" value="C:cytosol"/>
    <property type="evidence" value="ECO:0007669"/>
    <property type="project" value="TreeGrafter"/>
</dbReference>
<feature type="domain" description="Aminoacyl-tRNA synthetase class Ia" evidence="14">
    <location>
        <begin position="111"/>
        <end position="519"/>
    </location>
</feature>
<dbReference type="InterPro" id="IPR019499">
    <property type="entry name" value="Val-tRNA_synth_tRNA-bd"/>
</dbReference>
<dbReference type="Pfam" id="PF08264">
    <property type="entry name" value="Anticodon_1"/>
    <property type="match status" value="1"/>
</dbReference>
<dbReference type="InterPro" id="IPR033705">
    <property type="entry name" value="Anticodon_Ia_Val"/>
</dbReference>
<evidence type="ECO:0000259" key="14">
    <source>
        <dbReference type="Pfam" id="PF00133"/>
    </source>
</evidence>
<keyword evidence="18" id="KW-1185">Reference proteome</keyword>
<dbReference type="HAMAP" id="MF_02004">
    <property type="entry name" value="Val_tRNA_synth_type1"/>
    <property type="match status" value="1"/>
</dbReference>
<dbReference type="PANTHER" id="PTHR11946:SF93">
    <property type="entry name" value="VALINE--TRNA LIGASE, CHLOROPLASTIC_MITOCHONDRIAL 2"/>
    <property type="match status" value="1"/>
</dbReference>
<dbReference type="SUPFAM" id="SSF46589">
    <property type="entry name" value="tRNA-binding arm"/>
    <property type="match status" value="1"/>
</dbReference>
<comment type="similarity">
    <text evidence="11 12">Belongs to the class-I aminoacyl-tRNA synthetase family. ValS type 1 subfamily.</text>
</comment>
<evidence type="ECO:0000256" key="3">
    <source>
        <dbReference type="ARBA" id="ARBA00022490"/>
    </source>
</evidence>
<evidence type="ECO:0000256" key="2">
    <source>
        <dbReference type="ARBA" id="ARBA00011245"/>
    </source>
</evidence>
<evidence type="ECO:0000313" key="18">
    <source>
        <dbReference type="Proteomes" id="UP000198420"/>
    </source>
</evidence>
<dbReference type="FunFam" id="3.40.50.620:FF:000098">
    <property type="entry name" value="Valine--tRNA ligase"/>
    <property type="match status" value="1"/>
</dbReference>
<dbReference type="NCBIfam" id="TIGR00422">
    <property type="entry name" value="valS"/>
    <property type="match status" value="1"/>
</dbReference>
<dbReference type="InterPro" id="IPR002303">
    <property type="entry name" value="Valyl-tRNA_ligase"/>
</dbReference>
<evidence type="ECO:0000256" key="1">
    <source>
        <dbReference type="ARBA" id="ARBA00004496"/>
    </source>
</evidence>
<keyword evidence="7 12" id="KW-0648">Protein biosynthesis</keyword>
<evidence type="ECO:0000256" key="7">
    <source>
        <dbReference type="ARBA" id="ARBA00022917"/>
    </source>
</evidence>
<dbReference type="EMBL" id="FZNP01000001">
    <property type="protein sequence ID" value="SNR22734.1"/>
    <property type="molecule type" value="Genomic_DNA"/>
</dbReference>
<dbReference type="PROSITE" id="PS00178">
    <property type="entry name" value="AA_TRNA_LIGASE_I"/>
    <property type="match status" value="1"/>
</dbReference>
<evidence type="ECO:0000256" key="9">
    <source>
        <dbReference type="ARBA" id="ARBA00023146"/>
    </source>
</evidence>
<evidence type="ECO:0000256" key="11">
    <source>
        <dbReference type="ARBA" id="ARBA00060830"/>
    </source>
</evidence>
<dbReference type="Gene3D" id="1.10.730.10">
    <property type="entry name" value="Isoleucyl-tRNA Synthetase, Domain 1"/>
    <property type="match status" value="1"/>
</dbReference>
<dbReference type="NCBIfam" id="NF004349">
    <property type="entry name" value="PRK05729.1"/>
    <property type="match status" value="1"/>
</dbReference>
<dbReference type="InterPro" id="IPR014729">
    <property type="entry name" value="Rossmann-like_a/b/a_fold"/>
</dbReference>
<evidence type="ECO:0000256" key="8">
    <source>
        <dbReference type="ARBA" id="ARBA00023054"/>
    </source>
</evidence>
<dbReference type="PRINTS" id="PR00986">
    <property type="entry name" value="TRNASYNTHVAL"/>
</dbReference>
<evidence type="ECO:0000256" key="10">
    <source>
        <dbReference type="ARBA" id="ARBA00047552"/>
    </source>
</evidence>
<dbReference type="SUPFAM" id="SSF52374">
    <property type="entry name" value="Nucleotidylyl transferase"/>
    <property type="match status" value="1"/>
</dbReference>
<comment type="catalytic activity">
    <reaction evidence="10 12">
        <text>tRNA(Val) + L-valine + ATP = L-valyl-tRNA(Val) + AMP + diphosphate</text>
        <dbReference type="Rhea" id="RHEA:10704"/>
        <dbReference type="Rhea" id="RHEA-COMP:9672"/>
        <dbReference type="Rhea" id="RHEA-COMP:9708"/>
        <dbReference type="ChEBI" id="CHEBI:30616"/>
        <dbReference type="ChEBI" id="CHEBI:33019"/>
        <dbReference type="ChEBI" id="CHEBI:57762"/>
        <dbReference type="ChEBI" id="CHEBI:78442"/>
        <dbReference type="ChEBI" id="CHEBI:78537"/>
        <dbReference type="ChEBI" id="CHEBI:456215"/>
        <dbReference type="EC" id="6.1.1.9"/>
    </reaction>
</comment>
<evidence type="ECO:0000256" key="4">
    <source>
        <dbReference type="ARBA" id="ARBA00022598"/>
    </source>
</evidence>
<comment type="domain">
    <text evidence="12">ValRS has two distinct active sites: one for aminoacylation and one for editing. The misactivated threonine is translocated from the active site to the editing site.</text>
</comment>
<dbReference type="Gene3D" id="3.90.740.10">
    <property type="entry name" value="Valyl/Leucyl/Isoleucyl-tRNA synthetase, editing domain"/>
    <property type="match status" value="1"/>
</dbReference>
<feature type="short sequence motif" description="'HIGH' region" evidence="12">
    <location>
        <begin position="141"/>
        <end position="151"/>
    </location>
</feature>
<dbReference type="InterPro" id="IPR009080">
    <property type="entry name" value="tRNAsynth_Ia_anticodon-bd"/>
</dbReference>
<dbReference type="Gene3D" id="3.40.50.620">
    <property type="entry name" value="HUPs"/>
    <property type="match status" value="3"/>
</dbReference>
<evidence type="ECO:0000256" key="6">
    <source>
        <dbReference type="ARBA" id="ARBA00022840"/>
    </source>
</evidence>
<dbReference type="CDD" id="cd07962">
    <property type="entry name" value="Anticodon_Ia_Val"/>
    <property type="match status" value="1"/>
</dbReference>
<organism evidence="17 18">
    <name type="scientific">Actinomadura mexicana</name>
    <dbReference type="NCBI Taxonomy" id="134959"/>
    <lineage>
        <taxon>Bacteria</taxon>
        <taxon>Bacillati</taxon>
        <taxon>Actinomycetota</taxon>
        <taxon>Actinomycetes</taxon>
        <taxon>Streptosporangiales</taxon>
        <taxon>Thermomonosporaceae</taxon>
        <taxon>Actinomadura</taxon>
    </lineage>
</organism>
<protein>
    <recommendedName>
        <fullName evidence="12">Valine--tRNA ligase</fullName>
        <ecNumber evidence="12">6.1.1.9</ecNumber>
    </recommendedName>
    <alternativeName>
        <fullName evidence="12">Valyl-tRNA synthetase</fullName>
        <shortName evidence="12">ValRS</shortName>
    </alternativeName>
</protein>
<feature type="coiled-coil region" evidence="12">
    <location>
        <begin position="884"/>
        <end position="946"/>
    </location>
</feature>
<gene>
    <name evidence="12" type="primary">valS</name>
    <name evidence="17" type="ORF">SAMN06265355_10131</name>
</gene>
<evidence type="ECO:0000256" key="12">
    <source>
        <dbReference type="HAMAP-Rule" id="MF_02004"/>
    </source>
</evidence>
<feature type="domain" description="Valyl-tRNA synthetase tRNA-binding arm" evidence="16">
    <location>
        <begin position="886"/>
        <end position="950"/>
    </location>
</feature>
<dbReference type="Pfam" id="PF10458">
    <property type="entry name" value="Val_tRNA-synt_C"/>
    <property type="match status" value="1"/>
</dbReference>
<evidence type="ECO:0000259" key="15">
    <source>
        <dbReference type="Pfam" id="PF08264"/>
    </source>
</evidence>
<dbReference type="Gene3D" id="1.10.287.380">
    <property type="entry name" value="Valyl-tRNA synthetase, C-terminal domain"/>
    <property type="match status" value="1"/>
</dbReference>
<feature type="domain" description="Aminoacyl-tRNA synthetase class Ia" evidence="14">
    <location>
        <begin position="530"/>
        <end position="650"/>
    </location>
</feature>
<evidence type="ECO:0000259" key="16">
    <source>
        <dbReference type="Pfam" id="PF10458"/>
    </source>
</evidence>
<dbReference type="EC" id="6.1.1.9" evidence="12"/>
<evidence type="ECO:0000256" key="5">
    <source>
        <dbReference type="ARBA" id="ARBA00022741"/>
    </source>
</evidence>
<comment type="domain">
    <text evidence="12">The C-terminal coiled-coil domain is crucial for aminoacylation activity.</text>
</comment>
<dbReference type="GO" id="GO:0005524">
    <property type="term" value="F:ATP binding"/>
    <property type="evidence" value="ECO:0007669"/>
    <property type="project" value="UniProtKB-UniRule"/>
</dbReference>
<dbReference type="GO" id="GO:0004832">
    <property type="term" value="F:valine-tRNA ligase activity"/>
    <property type="evidence" value="ECO:0007669"/>
    <property type="project" value="UniProtKB-UniRule"/>
</dbReference>
<keyword evidence="8 12" id="KW-0175">Coiled coil</keyword>
<feature type="domain" description="Methionyl/Valyl/Leucyl/Isoleucyl-tRNA synthetase anticodon-binding" evidence="15">
    <location>
        <begin position="693"/>
        <end position="833"/>
    </location>
</feature>
<keyword evidence="3 12" id="KW-0963">Cytoplasm</keyword>
<dbReference type="GO" id="GO:0002161">
    <property type="term" value="F:aminoacyl-tRNA deacylase activity"/>
    <property type="evidence" value="ECO:0007669"/>
    <property type="project" value="InterPro"/>
</dbReference>
<comment type="subcellular location">
    <subcellularLocation>
        <location evidence="1 12">Cytoplasm</location>
    </subcellularLocation>
</comment>
<dbReference type="FunFam" id="3.90.740.10:FF:000005">
    <property type="entry name" value="Valine--tRNA ligase, mitochondrial"/>
    <property type="match status" value="1"/>
</dbReference>
<dbReference type="PANTHER" id="PTHR11946">
    <property type="entry name" value="VALYL-TRNA SYNTHETASES"/>
    <property type="match status" value="1"/>
</dbReference>
<accession>A0A238UKY9</accession>
<proteinExistence type="inferred from homology"/>
<dbReference type="InterPro" id="IPR001412">
    <property type="entry name" value="aa-tRNA-synth_I_CS"/>
</dbReference>
<comment type="function">
    <text evidence="12">Catalyzes the attachment of valine to tRNA(Val). As ValRS can inadvertently accommodate and process structurally similar amino acids such as threonine, to avoid such errors, it has a 'posttransfer' editing activity that hydrolyzes mischarged Thr-tRNA(Val) in a tRNA-dependent manner.</text>
</comment>
<keyword evidence="6 12" id="KW-0067">ATP-binding</keyword>
<keyword evidence="9 12" id="KW-0030">Aminoacyl-tRNA synthetase</keyword>
<dbReference type="SUPFAM" id="SSF50677">
    <property type="entry name" value="ValRS/IleRS/LeuRS editing domain"/>
    <property type="match status" value="1"/>
</dbReference>
<dbReference type="InterPro" id="IPR010978">
    <property type="entry name" value="tRNA-bd_arm"/>
</dbReference>
<dbReference type="InterPro" id="IPR013155">
    <property type="entry name" value="M/V/L/I-tRNA-synth_anticd-bd"/>
</dbReference>
<dbReference type="CDD" id="cd00817">
    <property type="entry name" value="ValRS_core"/>
    <property type="match status" value="1"/>
</dbReference>
<feature type="region of interest" description="Disordered" evidence="13">
    <location>
        <begin position="56"/>
        <end position="98"/>
    </location>
</feature>
<evidence type="ECO:0000313" key="17">
    <source>
        <dbReference type="EMBL" id="SNR22734.1"/>
    </source>
</evidence>
<dbReference type="InterPro" id="IPR037118">
    <property type="entry name" value="Val-tRNA_synth_C_sf"/>
</dbReference>
<keyword evidence="5 12" id="KW-0547">Nucleotide-binding</keyword>
<feature type="short sequence motif" description="'KMSKS' region" evidence="12">
    <location>
        <begin position="613"/>
        <end position="617"/>
    </location>
</feature>
<dbReference type="SUPFAM" id="SSF47323">
    <property type="entry name" value="Anticodon-binding domain of a subclass of class I aminoacyl-tRNA synthetases"/>
    <property type="match status" value="1"/>
</dbReference>
<dbReference type="FunFam" id="1.10.287.380:FF:000001">
    <property type="entry name" value="Valine--tRNA ligase"/>
    <property type="match status" value="1"/>
</dbReference>
<sequence>MTLARPMPVDGVPIRTAIADLVRPGPAAARVVGPVVPVDRNKVICVDGEGATGCSPLRIPLRDRPSPGPSTPGVPVESSAVTQPSTERGQGAAADVDLPTQYRPADVEGRLYERWVSAGLFTADPERAPERPAFSIVIPPPNVTGSLHMGHALDHSIQDTLTRRRRMQGHEVAWVPGMDHAGIATQNVVERELAKEGLSRHDLGRAEFVERVWQWKAESGGRILGQMRRLGDGVDWTREAFTMDDDRARAVRTIFKRLFDDGLIYRAERIINWCPRCLTALSDIEVEHEEVDGELVSIRYGSGEDEIVVATTRAETMLGDTAVAVHPEDARYAHMVGREIELPLTGRRIPVVADEHVDPAFGTGAVKVTPAHDPNDFEIGRRHSLPSLPVMDERGNVTAPGPFAGLDRFEARPAVVAALREQGRIVKEVRPYKHSVGHCQRCSTVVEPRVSLQWFVKVESLARAAGDAVRDGRVKIHPPEMASRYFEWVDNMHDWCISRQLWWGHRIPVWYGPDGEVVCPGPDEEPPAGWTRDSDVLDTWFSSALWPFSTLGWPDETPDLKRFYPTSVLVTGYDILFFWVARMMMFGLYAMDGVQPFDTIALHGMVRDQFGKKMSKSFGNVIDPLDWIDAYGADATRFTLLRGANPGGDVPVAEDWAQGSRNFCNKLWNATRFALINGAHTRGDMPAELSTVDAWVLSRLHAVIAEVDAHLEAFDFAKACEALYHFAWDEVCDWYVELAKVQLADERAGATRRVLGEVFDNLLRLLHPVVPFVTEELWTSLTGAETVVTAPWPAADPARRDGAAEELVGSLQRMVTEVRRFRADQGLKPGQRVAARIEWNGSALHRHEDGIRSLLRLTEPEDGFSSTASLPVEDVKVHLDTAGVIDVAAERKRLEKDLAAARKEVDQARRKLGNEAFMAKAPEAVVAKNRDRLAQAESDIGRLEAQLAALPAG</sequence>
<dbReference type="InterPro" id="IPR009008">
    <property type="entry name" value="Val/Leu/Ile-tRNA-synth_edit"/>
</dbReference>
<feature type="binding site" evidence="12">
    <location>
        <position position="616"/>
    </location>
    <ligand>
        <name>ATP</name>
        <dbReference type="ChEBI" id="CHEBI:30616"/>
    </ligand>
</feature>
<comment type="subunit">
    <text evidence="2 12">Monomer.</text>
</comment>
<dbReference type="InterPro" id="IPR002300">
    <property type="entry name" value="aa-tRNA-synth_Ia"/>
</dbReference>